<organism evidence="1 2">
    <name type="scientific">Rhizophagus clarus</name>
    <dbReference type="NCBI Taxonomy" id="94130"/>
    <lineage>
        <taxon>Eukaryota</taxon>
        <taxon>Fungi</taxon>
        <taxon>Fungi incertae sedis</taxon>
        <taxon>Mucoromycota</taxon>
        <taxon>Glomeromycotina</taxon>
        <taxon>Glomeromycetes</taxon>
        <taxon>Glomerales</taxon>
        <taxon>Glomeraceae</taxon>
        <taxon>Rhizophagus</taxon>
    </lineage>
</organism>
<accession>A0A8H3M7Y7</accession>
<protein>
    <submittedName>
        <fullName evidence="1">Uncharacterized protein</fullName>
    </submittedName>
</protein>
<proteinExistence type="predicted"/>
<comment type="caution">
    <text evidence="1">The sequence shown here is derived from an EMBL/GenBank/DDBJ whole genome shotgun (WGS) entry which is preliminary data.</text>
</comment>
<name>A0A8H3M7Y7_9GLOM</name>
<dbReference type="OrthoDB" id="10515196at2759"/>
<dbReference type="Proteomes" id="UP000615446">
    <property type="component" value="Unassembled WGS sequence"/>
</dbReference>
<dbReference type="AlphaFoldDB" id="A0A8H3M7Y7"/>
<sequence>MVQKLLAYKEKYFLFNKPSLLELEQTSLDYWSFLSDSVPELLQVYSKVLWMAQIRGEFQREKFVKSITFDNQQVNNNRVVLPIRNEEIDDAILEPPELNVDDIDIDDNSNNENDEEIDEFIKL</sequence>
<evidence type="ECO:0000313" key="2">
    <source>
        <dbReference type="Proteomes" id="UP000615446"/>
    </source>
</evidence>
<evidence type="ECO:0000313" key="1">
    <source>
        <dbReference type="EMBL" id="GES99435.1"/>
    </source>
</evidence>
<gene>
    <name evidence="1" type="ORF">RCL2_002594000</name>
</gene>
<reference evidence="1" key="1">
    <citation type="submission" date="2019-10" db="EMBL/GenBank/DDBJ databases">
        <title>Conservation and host-specific expression of non-tandemly repeated heterogenous ribosome RNA gene in arbuscular mycorrhizal fungi.</title>
        <authorList>
            <person name="Maeda T."/>
            <person name="Kobayashi Y."/>
            <person name="Nakagawa T."/>
            <person name="Ezawa T."/>
            <person name="Yamaguchi K."/>
            <person name="Bino T."/>
            <person name="Nishimoto Y."/>
            <person name="Shigenobu S."/>
            <person name="Kawaguchi M."/>
        </authorList>
    </citation>
    <scope>NUCLEOTIDE SEQUENCE</scope>
    <source>
        <strain evidence="1">HR1</strain>
    </source>
</reference>
<dbReference type="EMBL" id="BLAL01000281">
    <property type="protein sequence ID" value="GES99435.1"/>
    <property type="molecule type" value="Genomic_DNA"/>
</dbReference>